<dbReference type="Proteomes" id="UP000299102">
    <property type="component" value="Unassembled WGS sequence"/>
</dbReference>
<organism evidence="2 3">
    <name type="scientific">Eumeta variegata</name>
    <name type="common">Bagworm moth</name>
    <name type="synonym">Eumeta japonica</name>
    <dbReference type="NCBI Taxonomy" id="151549"/>
    <lineage>
        <taxon>Eukaryota</taxon>
        <taxon>Metazoa</taxon>
        <taxon>Ecdysozoa</taxon>
        <taxon>Arthropoda</taxon>
        <taxon>Hexapoda</taxon>
        <taxon>Insecta</taxon>
        <taxon>Pterygota</taxon>
        <taxon>Neoptera</taxon>
        <taxon>Endopterygota</taxon>
        <taxon>Lepidoptera</taxon>
        <taxon>Glossata</taxon>
        <taxon>Ditrysia</taxon>
        <taxon>Tineoidea</taxon>
        <taxon>Psychidae</taxon>
        <taxon>Oiketicinae</taxon>
        <taxon>Eumeta</taxon>
    </lineage>
</organism>
<dbReference type="AlphaFoldDB" id="A0A4C1XP95"/>
<accession>A0A4C1XP95</accession>
<evidence type="ECO:0000256" key="1">
    <source>
        <dbReference type="SAM" id="MobiDB-lite"/>
    </source>
</evidence>
<protein>
    <submittedName>
        <fullName evidence="2">RNA-directed DNA polymerase from mobile element jockey</fullName>
    </submittedName>
</protein>
<name>A0A4C1XP95_EUMVA</name>
<evidence type="ECO:0000313" key="3">
    <source>
        <dbReference type="Proteomes" id="UP000299102"/>
    </source>
</evidence>
<keyword evidence="2" id="KW-0548">Nucleotidyltransferase</keyword>
<sequence length="312" mass="34217">MVAMTKLFNGILQTGNFLGCWKVGRDISIPEAGKDSRLASNPACACADSSVVPGGPQLLRYSRGRDHVPASHQRRDWEGAVVLALYADDSAYLASSRWADLAAAKLQRVLDPLPDWLDRWRIAVNAHENGRPSDQPTAYHATEAETPGTGGGVTDQGAILGRTDRPLHAHAPSGRTCHPPEQSRTEHAAPSSSIAPPAPRKVALYKDYIRSRLTYAAQAWYALCSALQKKKIQAQQNIALRMIVGAGCHVLNDVIARDFCIETVEQFIQSIARRMFDIADQGPYEFLRNIAPTQERSPSGRPLPRQLLRTPP</sequence>
<feature type="region of interest" description="Disordered" evidence="1">
    <location>
        <begin position="290"/>
        <end position="312"/>
    </location>
</feature>
<gene>
    <name evidence="2" type="primary">pol</name>
    <name evidence="2" type="ORF">EVAR_89942_1</name>
</gene>
<feature type="region of interest" description="Disordered" evidence="1">
    <location>
        <begin position="128"/>
        <end position="196"/>
    </location>
</feature>
<keyword evidence="2" id="KW-0808">Transferase</keyword>
<proteinExistence type="predicted"/>
<reference evidence="2 3" key="1">
    <citation type="journal article" date="2019" name="Commun. Biol.">
        <title>The bagworm genome reveals a unique fibroin gene that provides high tensile strength.</title>
        <authorList>
            <person name="Kono N."/>
            <person name="Nakamura H."/>
            <person name="Ohtoshi R."/>
            <person name="Tomita M."/>
            <person name="Numata K."/>
            <person name="Arakawa K."/>
        </authorList>
    </citation>
    <scope>NUCLEOTIDE SEQUENCE [LARGE SCALE GENOMIC DNA]</scope>
</reference>
<dbReference type="GO" id="GO:0003964">
    <property type="term" value="F:RNA-directed DNA polymerase activity"/>
    <property type="evidence" value="ECO:0007669"/>
    <property type="project" value="UniProtKB-KW"/>
</dbReference>
<comment type="caution">
    <text evidence="2">The sequence shown here is derived from an EMBL/GenBank/DDBJ whole genome shotgun (WGS) entry which is preliminary data.</text>
</comment>
<keyword evidence="3" id="KW-1185">Reference proteome</keyword>
<dbReference type="OrthoDB" id="412981at2759"/>
<feature type="compositionally biased region" description="Low complexity" evidence="1">
    <location>
        <begin position="302"/>
        <end position="312"/>
    </location>
</feature>
<evidence type="ECO:0000313" key="2">
    <source>
        <dbReference type="EMBL" id="GBP64863.1"/>
    </source>
</evidence>
<keyword evidence="2" id="KW-0695">RNA-directed DNA polymerase</keyword>
<dbReference type="EMBL" id="BGZK01000911">
    <property type="protein sequence ID" value="GBP64863.1"/>
    <property type="molecule type" value="Genomic_DNA"/>
</dbReference>